<reference evidence="1 2" key="1">
    <citation type="submission" date="2017-11" db="EMBL/GenBank/DDBJ databases">
        <authorList>
            <person name="Han C.G."/>
        </authorList>
    </citation>
    <scope>NUCLEOTIDE SEQUENCE [LARGE SCALE GENOMIC DNA]</scope>
    <source>
        <strain evidence="1 2">A2</strain>
    </source>
</reference>
<sequence length="72" mass="7800">MSSPQEAGHCATATYSPFYPLYFKLQGRWLLSFTPVTYLCKLLGTHSFAALLGLRPRPYGASASAVQSTSAL</sequence>
<name>A0A2J4XV23_9ENTR</name>
<evidence type="ECO:0000313" key="1">
    <source>
        <dbReference type="EMBL" id="PLM42383.1"/>
    </source>
</evidence>
<accession>A0A2J4XV23</accession>
<comment type="caution">
    <text evidence="1">The sequence shown here is derived from an EMBL/GenBank/DDBJ whole genome shotgun (WGS) entry which is preliminary data.</text>
</comment>
<dbReference type="EMBL" id="PIET01002714">
    <property type="protein sequence ID" value="PLM42383.1"/>
    <property type="molecule type" value="Genomic_DNA"/>
</dbReference>
<gene>
    <name evidence="1" type="ORF">CWM85_41335</name>
</gene>
<dbReference type="Proteomes" id="UP000234661">
    <property type="component" value="Unassembled WGS sequence"/>
</dbReference>
<evidence type="ECO:0000313" key="2">
    <source>
        <dbReference type="Proteomes" id="UP000234661"/>
    </source>
</evidence>
<reference evidence="1 2" key="2">
    <citation type="submission" date="2018-01" db="EMBL/GenBank/DDBJ databases">
        <title>Genomic study of Klebsiella pneumoniae.</title>
        <authorList>
            <person name="Yang Y."/>
            <person name="Bicalho R."/>
        </authorList>
    </citation>
    <scope>NUCLEOTIDE SEQUENCE [LARGE SCALE GENOMIC DNA]</scope>
    <source>
        <strain evidence="1 2">A2</strain>
    </source>
</reference>
<proteinExistence type="predicted"/>
<feature type="non-terminal residue" evidence="1">
    <location>
        <position position="72"/>
    </location>
</feature>
<dbReference type="AlphaFoldDB" id="A0A2J4XV23"/>
<organism evidence="1 2">
    <name type="scientific">Klebsiella michiganensis</name>
    <dbReference type="NCBI Taxonomy" id="1134687"/>
    <lineage>
        <taxon>Bacteria</taxon>
        <taxon>Pseudomonadati</taxon>
        <taxon>Pseudomonadota</taxon>
        <taxon>Gammaproteobacteria</taxon>
        <taxon>Enterobacterales</taxon>
        <taxon>Enterobacteriaceae</taxon>
        <taxon>Klebsiella/Raoultella group</taxon>
        <taxon>Klebsiella</taxon>
    </lineage>
</organism>
<protein>
    <submittedName>
        <fullName evidence="1">Uncharacterized protein</fullName>
    </submittedName>
</protein>